<evidence type="ECO:0000313" key="3">
    <source>
        <dbReference type="Proteomes" id="UP001341840"/>
    </source>
</evidence>
<feature type="compositionally biased region" description="Basic and acidic residues" evidence="1">
    <location>
        <begin position="18"/>
        <end position="28"/>
    </location>
</feature>
<keyword evidence="3" id="KW-1185">Reference proteome</keyword>
<comment type="caution">
    <text evidence="2">The sequence shown here is derived from an EMBL/GenBank/DDBJ whole genome shotgun (WGS) entry which is preliminary data.</text>
</comment>
<evidence type="ECO:0000256" key="1">
    <source>
        <dbReference type="SAM" id="MobiDB-lite"/>
    </source>
</evidence>
<proteinExistence type="predicted"/>
<sequence length="83" mass="9454">MSSSTDGDVKNKGGRSMNPEDPKPKSLDSRCSPSDITKLMTQIGENNVRMGEVEATRFGSFRHILEWIVHQELYIGFEIRLRQ</sequence>
<gene>
    <name evidence="2" type="ORF">PIB30_062067</name>
</gene>
<feature type="region of interest" description="Disordered" evidence="1">
    <location>
        <begin position="1"/>
        <end position="33"/>
    </location>
</feature>
<organism evidence="2 3">
    <name type="scientific">Stylosanthes scabra</name>
    <dbReference type="NCBI Taxonomy" id="79078"/>
    <lineage>
        <taxon>Eukaryota</taxon>
        <taxon>Viridiplantae</taxon>
        <taxon>Streptophyta</taxon>
        <taxon>Embryophyta</taxon>
        <taxon>Tracheophyta</taxon>
        <taxon>Spermatophyta</taxon>
        <taxon>Magnoliopsida</taxon>
        <taxon>eudicotyledons</taxon>
        <taxon>Gunneridae</taxon>
        <taxon>Pentapetalae</taxon>
        <taxon>rosids</taxon>
        <taxon>fabids</taxon>
        <taxon>Fabales</taxon>
        <taxon>Fabaceae</taxon>
        <taxon>Papilionoideae</taxon>
        <taxon>50 kb inversion clade</taxon>
        <taxon>dalbergioids sensu lato</taxon>
        <taxon>Dalbergieae</taxon>
        <taxon>Pterocarpus clade</taxon>
        <taxon>Stylosanthes</taxon>
    </lineage>
</organism>
<dbReference type="EMBL" id="JASCZI010121400">
    <property type="protein sequence ID" value="MED6161574.1"/>
    <property type="molecule type" value="Genomic_DNA"/>
</dbReference>
<evidence type="ECO:0000313" key="2">
    <source>
        <dbReference type="EMBL" id="MED6161574.1"/>
    </source>
</evidence>
<protein>
    <submittedName>
        <fullName evidence="2">Uncharacterized protein</fullName>
    </submittedName>
</protein>
<accession>A0ABU6UKI5</accession>
<dbReference type="Proteomes" id="UP001341840">
    <property type="component" value="Unassembled WGS sequence"/>
</dbReference>
<reference evidence="2 3" key="1">
    <citation type="journal article" date="2023" name="Plants (Basel)">
        <title>Bridging the Gap: Combining Genomics and Transcriptomics Approaches to Understand Stylosanthes scabra, an Orphan Legume from the Brazilian Caatinga.</title>
        <authorList>
            <person name="Ferreira-Neto J.R.C."/>
            <person name="da Silva M.D."/>
            <person name="Binneck E."/>
            <person name="de Melo N.F."/>
            <person name="da Silva R.H."/>
            <person name="de Melo A.L.T.M."/>
            <person name="Pandolfi V."/>
            <person name="Bustamante F.O."/>
            <person name="Brasileiro-Vidal A.C."/>
            <person name="Benko-Iseppon A.M."/>
        </authorList>
    </citation>
    <scope>NUCLEOTIDE SEQUENCE [LARGE SCALE GENOMIC DNA]</scope>
    <source>
        <tissue evidence="2">Leaves</tissue>
    </source>
</reference>
<name>A0ABU6UKI5_9FABA</name>